<dbReference type="RefSeq" id="WP_086489279.1">
    <property type="nucleotide sequence ID" value="NZ_MSLT01000023.1"/>
</dbReference>
<dbReference type="Proteomes" id="UP000194798">
    <property type="component" value="Unassembled WGS sequence"/>
</dbReference>
<accession>A0A251X5A8</accession>
<evidence type="ECO:0000313" key="1">
    <source>
        <dbReference type="EMBL" id="OUD12332.1"/>
    </source>
</evidence>
<reference evidence="1 2" key="1">
    <citation type="submission" date="2016-12" db="EMBL/GenBank/DDBJ databases">
        <title>Thioflexothrix psekupsii D3 genome sequencing and assembly.</title>
        <authorList>
            <person name="Fomenkov A."/>
            <person name="Vincze T."/>
            <person name="Grabovich M."/>
            <person name="Anton B.P."/>
            <person name="Dubinina G."/>
            <person name="Orlova M."/>
            <person name="Belousova E."/>
            <person name="Roberts R.J."/>
        </authorList>
    </citation>
    <scope>NUCLEOTIDE SEQUENCE [LARGE SCALE GENOMIC DNA]</scope>
    <source>
        <strain evidence="1">D3</strain>
    </source>
</reference>
<dbReference type="OrthoDB" id="5625505at2"/>
<keyword evidence="2" id="KW-1185">Reference proteome</keyword>
<dbReference type="EMBL" id="MSLT01000023">
    <property type="protein sequence ID" value="OUD12332.1"/>
    <property type="molecule type" value="Genomic_DNA"/>
</dbReference>
<protein>
    <recommendedName>
        <fullName evidence="3">PilZ domain-containing protein</fullName>
    </recommendedName>
</protein>
<evidence type="ECO:0008006" key="3">
    <source>
        <dbReference type="Google" id="ProtNLM"/>
    </source>
</evidence>
<dbReference type="AlphaFoldDB" id="A0A251X5A8"/>
<proteinExistence type="predicted"/>
<comment type="caution">
    <text evidence="1">The sequence shown here is derived from an EMBL/GenBank/DDBJ whole genome shotgun (WGS) entry which is preliminary data.</text>
</comment>
<name>A0A251X5A8_9GAMM</name>
<sequence length="114" mass="12971">MEQVPFTRKNLPFYLEIYNQHSGELLGYLGDISAEQIVILSDHALPLDQVIDLNIRLPDLEEFTEAGLEVRVETQWDSPDADPKWHCTGCLLVDIAPEDEPIIDQIQEALEIGR</sequence>
<evidence type="ECO:0000313" key="2">
    <source>
        <dbReference type="Proteomes" id="UP000194798"/>
    </source>
</evidence>
<gene>
    <name evidence="1" type="ORF">TPSD3_14560</name>
</gene>
<organism evidence="1 2">
    <name type="scientific">Thioflexithrix psekupsensis</name>
    <dbReference type="NCBI Taxonomy" id="1570016"/>
    <lineage>
        <taxon>Bacteria</taxon>
        <taxon>Pseudomonadati</taxon>
        <taxon>Pseudomonadota</taxon>
        <taxon>Gammaproteobacteria</taxon>
        <taxon>Thiotrichales</taxon>
        <taxon>Thioflexithrix</taxon>
    </lineage>
</organism>